<keyword evidence="3" id="KW-1185">Reference proteome</keyword>
<evidence type="ECO:0000256" key="1">
    <source>
        <dbReference type="SAM" id="SignalP"/>
    </source>
</evidence>
<gene>
    <name evidence="2" type="ORF">GWI71_10160</name>
</gene>
<proteinExistence type="predicted"/>
<dbReference type="EMBL" id="JAABLP010000002">
    <property type="protein sequence ID" value="NBN64045.1"/>
    <property type="molecule type" value="Genomic_DNA"/>
</dbReference>
<organism evidence="2 3">
    <name type="scientific">Pannonibacter tanglangensis</name>
    <dbReference type="NCBI Taxonomy" id="2750084"/>
    <lineage>
        <taxon>Bacteria</taxon>
        <taxon>Pseudomonadati</taxon>
        <taxon>Pseudomonadota</taxon>
        <taxon>Alphaproteobacteria</taxon>
        <taxon>Hyphomicrobiales</taxon>
        <taxon>Stappiaceae</taxon>
        <taxon>Pannonibacter</taxon>
    </lineage>
</organism>
<dbReference type="InterPro" id="IPR036182">
    <property type="entry name" value="PCuAC_sf"/>
</dbReference>
<name>A0ABW9ZGQ8_9HYPH</name>
<dbReference type="InterPro" id="IPR007410">
    <property type="entry name" value="LpqE-like"/>
</dbReference>
<dbReference type="RefSeq" id="WP_161675988.1">
    <property type="nucleotide sequence ID" value="NZ_JAABLP010000002.1"/>
</dbReference>
<comment type="caution">
    <text evidence="2">The sequence shown here is derived from an EMBL/GenBank/DDBJ whole genome shotgun (WGS) entry which is preliminary data.</text>
</comment>
<accession>A0ABW9ZGQ8</accession>
<dbReference type="Gene3D" id="2.60.40.1890">
    <property type="entry name" value="PCu(A)C copper chaperone"/>
    <property type="match status" value="1"/>
</dbReference>
<evidence type="ECO:0000313" key="3">
    <source>
        <dbReference type="Proteomes" id="UP000541347"/>
    </source>
</evidence>
<dbReference type="SUPFAM" id="SSF110087">
    <property type="entry name" value="DR1885-like metal-binding protein"/>
    <property type="match status" value="1"/>
</dbReference>
<dbReference type="Pfam" id="PF04314">
    <property type="entry name" value="PCuAC"/>
    <property type="match status" value="1"/>
</dbReference>
<keyword evidence="1" id="KW-0732">Signal</keyword>
<feature type="chain" id="PRO_5046128249" evidence="1">
    <location>
        <begin position="36"/>
        <end position="298"/>
    </location>
</feature>
<feature type="signal peptide" evidence="1">
    <location>
        <begin position="1"/>
        <end position="35"/>
    </location>
</feature>
<sequence length="298" mass="30724">MSARPHKCLGGSTLRAWLMLLAVCAVLLAPARALAHDYLHGDLQVIHPAIPALAAPGGPWPVHMVIANDGAVADRLLAIETEFGPVRLRRPNATGGSDALAWLALPPGETVVLTTGETEGWIAEVPRALIVGEQVSGTLVFERAGRLPMVFLIDPAPETAALPVAIAREDAGAPDAGTQRDPGEDIVAIAAALSRATSGDARAVAPVVLQGDVALAGFRTGEATALAFLRFVPDAGWHVVLWSNDSLLLPASLIGLGVSRPAAERLISEARARIDAAGGAFAAALGRFPGTAYPSTPD</sequence>
<dbReference type="Proteomes" id="UP000541347">
    <property type="component" value="Unassembled WGS sequence"/>
</dbReference>
<reference evidence="2 3" key="1">
    <citation type="submission" date="2020-01" db="EMBL/GenBank/DDBJ databases">
        <authorList>
            <person name="Peng S.Y."/>
            <person name="Li J."/>
            <person name="Wang M."/>
            <person name="Wang L."/>
            <person name="Wang C.Q."/>
            <person name="Wang J.R."/>
        </authorList>
    </citation>
    <scope>NUCLEOTIDE SEQUENCE [LARGE SCALE GENOMIC DNA]</scope>
    <source>
        <strain evidence="2 3">XCT-34</strain>
    </source>
</reference>
<evidence type="ECO:0000313" key="2">
    <source>
        <dbReference type="EMBL" id="NBN64045.1"/>
    </source>
</evidence>
<protein>
    <submittedName>
        <fullName evidence="2">Copper chaperone PCu(A)C</fullName>
    </submittedName>
</protein>